<dbReference type="Gene3D" id="3.40.50.2300">
    <property type="match status" value="1"/>
</dbReference>
<dbReference type="PROSITE" id="PS50110">
    <property type="entry name" value="RESPONSE_REGULATORY"/>
    <property type="match status" value="1"/>
</dbReference>
<evidence type="ECO:0000256" key="1">
    <source>
        <dbReference type="ARBA" id="ARBA00022553"/>
    </source>
</evidence>
<dbReference type="InterPro" id="IPR001789">
    <property type="entry name" value="Sig_transdc_resp-reg_receiver"/>
</dbReference>
<dbReference type="CDD" id="cd06170">
    <property type="entry name" value="LuxR_C_like"/>
    <property type="match status" value="1"/>
</dbReference>
<dbReference type="PRINTS" id="PR00038">
    <property type="entry name" value="HTHLUXR"/>
</dbReference>
<keyword evidence="2" id="KW-0238">DNA-binding</keyword>
<keyword evidence="1 3" id="KW-0597">Phosphoprotein</keyword>
<sequence length="213" mass="23184">MDPTAPTLILIVDDHEVVRDGLIATLSSDERRVIGVATGEEALESVHRERPAAVIVDLRLPGMSGHDLIASLRKEHPELRIVVLSTHLSERSVRASYEAGADVYVAKSAGSEELRTALTGVLQGHIREESPADLVQRLRGGTPLSPQLTPQQERVLSLAAQGATDKEVAHTLHISESTVRFHMQRAKELLGARSKTQVIAEAIRRELITPDSP</sequence>
<dbReference type="GO" id="GO:0000160">
    <property type="term" value="P:phosphorelay signal transduction system"/>
    <property type="evidence" value="ECO:0007669"/>
    <property type="project" value="InterPro"/>
</dbReference>
<evidence type="ECO:0000256" key="2">
    <source>
        <dbReference type="ARBA" id="ARBA00023125"/>
    </source>
</evidence>
<dbReference type="InterPro" id="IPR039420">
    <property type="entry name" value="WalR-like"/>
</dbReference>
<dbReference type="SMART" id="SM00448">
    <property type="entry name" value="REC"/>
    <property type="match status" value="1"/>
</dbReference>
<dbReference type="GO" id="GO:0006355">
    <property type="term" value="P:regulation of DNA-templated transcription"/>
    <property type="evidence" value="ECO:0007669"/>
    <property type="project" value="InterPro"/>
</dbReference>
<dbReference type="Gene3D" id="1.10.10.10">
    <property type="entry name" value="Winged helix-like DNA-binding domain superfamily/Winged helix DNA-binding domain"/>
    <property type="match status" value="1"/>
</dbReference>
<proteinExistence type="predicted"/>
<dbReference type="Pfam" id="PF00196">
    <property type="entry name" value="GerE"/>
    <property type="match status" value="1"/>
</dbReference>
<keyword evidence="7" id="KW-1185">Reference proteome</keyword>
<evidence type="ECO:0000256" key="3">
    <source>
        <dbReference type="PROSITE-ProRule" id="PRU00169"/>
    </source>
</evidence>
<evidence type="ECO:0000259" key="4">
    <source>
        <dbReference type="PROSITE" id="PS50043"/>
    </source>
</evidence>
<reference evidence="6" key="1">
    <citation type="submission" date="2020-12" db="EMBL/GenBank/DDBJ databases">
        <title>Leucobacter sp. CAS1, isolated from Chromium sludge.</title>
        <authorList>
            <person name="Xu Z."/>
        </authorList>
    </citation>
    <scope>NUCLEOTIDE SEQUENCE</scope>
    <source>
        <strain evidence="6">CSA1</strain>
    </source>
</reference>
<dbReference type="PROSITE" id="PS50043">
    <property type="entry name" value="HTH_LUXR_2"/>
    <property type="match status" value="1"/>
</dbReference>
<dbReference type="AlphaFoldDB" id="A0A934Q5R3"/>
<dbReference type="Proteomes" id="UP000608530">
    <property type="component" value="Unassembled WGS sequence"/>
</dbReference>
<evidence type="ECO:0000313" key="6">
    <source>
        <dbReference type="EMBL" id="MBK0418814.1"/>
    </source>
</evidence>
<feature type="domain" description="HTH luxR-type" evidence="4">
    <location>
        <begin position="141"/>
        <end position="206"/>
    </location>
</feature>
<dbReference type="InterPro" id="IPR000792">
    <property type="entry name" value="Tscrpt_reg_LuxR_C"/>
</dbReference>
<protein>
    <submittedName>
        <fullName evidence="6">Response regulator transcription factor</fullName>
    </submittedName>
</protein>
<dbReference type="EMBL" id="JAEHOH010000009">
    <property type="protein sequence ID" value="MBK0418814.1"/>
    <property type="molecule type" value="Genomic_DNA"/>
</dbReference>
<dbReference type="PANTHER" id="PTHR43214">
    <property type="entry name" value="TWO-COMPONENT RESPONSE REGULATOR"/>
    <property type="match status" value="1"/>
</dbReference>
<dbReference type="SMART" id="SM00421">
    <property type="entry name" value="HTH_LUXR"/>
    <property type="match status" value="1"/>
</dbReference>
<dbReference type="InterPro" id="IPR058245">
    <property type="entry name" value="NreC/VraR/RcsB-like_REC"/>
</dbReference>
<dbReference type="InterPro" id="IPR011006">
    <property type="entry name" value="CheY-like_superfamily"/>
</dbReference>
<gene>
    <name evidence="6" type="ORF">JD276_07175</name>
</gene>
<evidence type="ECO:0000313" key="7">
    <source>
        <dbReference type="Proteomes" id="UP000608530"/>
    </source>
</evidence>
<accession>A0A934Q5R3</accession>
<name>A0A934Q5R3_9MICO</name>
<dbReference type="GO" id="GO:0003677">
    <property type="term" value="F:DNA binding"/>
    <property type="evidence" value="ECO:0007669"/>
    <property type="project" value="UniProtKB-KW"/>
</dbReference>
<dbReference type="SUPFAM" id="SSF52172">
    <property type="entry name" value="CheY-like"/>
    <property type="match status" value="1"/>
</dbReference>
<comment type="caution">
    <text evidence="6">The sequence shown here is derived from an EMBL/GenBank/DDBJ whole genome shotgun (WGS) entry which is preliminary data.</text>
</comment>
<feature type="domain" description="Response regulatory" evidence="5">
    <location>
        <begin position="8"/>
        <end position="122"/>
    </location>
</feature>
<dbReference type="RefSeq" id="WP_200114964.1">
    <property type="nucleotide sequence ID" value="NZ_JAEHOH010000009.1"/>
</dbReference>
<dbReference type="CDD" id="cd17535">
    <property type="entry name" value="REC_NarL-like"/>
    <property type="match status" value="1"/>
</dbReference>
<dbReference type="InterPro" id="IPR036388">
    <property type="entry name" value="WH-like_DNA-bd_sf"/>
</dbReference>
<dbReference type="Pfam" id="PF00072">
    <property type="entry name" value="Response_reg"/>
    <property type="match status" value="1"/>
</dbReference>
<organism evidence="6 7">
    <name type="scientific">Leucobacter chromiisoli</name>
    <dbReference type="NCBI Taxonomy" id="2796471"/>
    <lineage>
        <taxon>Bacteria</taxon>
        <taxon>Bacillati</taxon>
        <taxon>Actinomycetota</taxon>
        <taxon>Actinomycetes</taxon>
        <taxon>Micrococcales</taxon>
        <taxon>Microbacteriaceae</taxon>
        <taxon>Leucobacter</taxon>
    </lineage>
</organism>
<evidence type="ECO:0000259" key="5">
    <source>
        <dbReference type="PROSITE" id="PS50110"/>
    </source>
</evidence>
<feature type="modified residue" description="4-aspartylphosphate" evidence="3">
    <location>
        <position position="57"/>
    </location>
</feature>